<sequence length="203" mass="21545">MRAGPDIEASLGLAARLLAAPRRLPTCSNVHATVEEAAAMTDFQPGYHPGYTNPAGMPGQGGFPVPYVRASLGGRTIAYLLDLAFIFVFTAVLATAIAILGVLTFGFAWMLFPILGVSGILYSAITVGGPKQSTLGMRMLGLRVVAPESGRPVDFLTAGIHALLFYVAISTFLLWCIDVVFGLVRSDRRLGHDLLLGLAVVRD</sequence>
<evidence type="ECO:0000256" key="5">
    <source>
        <dbReference type="ARBA" id="ARBA00023136"/>
    </source>
</evidence>
<dbReference type="InterPro" id="IPR010432">
    <property type="entry name" value="RDD"/>
</dbReference>
<dbReference type="eggNOG" id="COG1714">
    <property type="taxonomic scope" value="Bacteria"/>
</dbReference>
<dbReference type="InterPro" id="IPR051791">
    <property type="entry name" value="Pra-immunoreactive"/>
</dbReference>
<dbReference type="GO" id="GO:0005886">
    <property type="term" value="C:plasma membrane"/>
    <property type="evidence" value="ECO:0007669"/>
    <property type="project" value="UniProtKB-SubCell"/>
</dbReference>
<feature type="transmembrane region" description="Helical" evidence="6">
    <location>
        <begin position="107"/>
        <end position="129"/>
    </location>
</feature>
<dbReference type="EMBL" id="CP001510">
    <property type="protein sequence ID" value="ACS42264.1"/>
    <property type="molecule type" value="Genomic_DNA"/>
</dbReference>
<evidence type="ECO:0000256" key="6">
    <source>
        <dbReference type="SAM" id="Phobius"/>
    </source>
</evidence>
<dbReference type="AlphaFoldDB" id="C5AQZ1"/>
<keyword evidence="9" id="KW-1185">Reference proteome</keyword>
<proteinExistence type="predicted"/>
<evidence type="ECO:0000256" key="2">
    <source>
        <dbReference type="ARBA" id="ARBA00022475"/>
    </source>
</evidence>
<reference evidence="8 9" key="1">
    <citation type="journal article" date="2009" name="PLoS ONE">
        <title>Methylobacterium genome sequences: a reference blueprint to investigate microbial metabolism of C1 compounds from natural and industrial sources.</title>
        <authorList>
            <person name="Vuilleumier S."/>
            <person name="Chistoserdova L."/>
            <person name="Lee M.-C."/>
            <person name="Bringel F."/>
            <person name="Lajus A."/>
            <person name="Zhou Y."/>
            <person name="Gourion B."/>
            <person name="Barbe V."/>
            <person name="Chang J."/>
            <person name="Cruveiller S."/>
            <person name="Dossat C."/>
            <person name="Gillett W."/>
            <person name="Gruffaz C."/>
            <person name="Haugen E."/>
            <person name="Hourcade E."/>
            <person name="Levy R."/>
            <person name="Mangenot S."/>
            <person name="Muller E."/>
            <person name="Nadalig T."/>
            <person name="Pagni M."/>
            <person name="Penny C."/>
            <person name="Peyraud R."/>
            <person name="Robinson D.G."/>
            <person name="Roche D."/>
            <person name="Rouy Z."/>
            <person name="Saenampechek C."/>
            <person name="Salvignol G."/>
            <person name="Vallenet D."/>
            <person name="Wu Z."/>
            <person name="Marx C.J."/>
            <person name="Vorholt J.A."/>
            <person name="Olson M.V."/>
            <person name="Kaul R."/>
            <person name="Weissenbach J."/>
            <person name="Medigue C."/>
            <person name="Lidstrom M.E."/>
        </authorList>
    </citation>
    <scope>NUCLEOTIDE SEQUENCE [LARGE SCALE GENOMIC DNA]</scope>
    <source>
        <strain evidence="9">ATCC 14718 / DSM 1338 / JCM 2805 / NCIMB 9133 / AM1</strain>
    </source>
</reference>
<name>C5AQZ1_METEA</name>
<feature type="transmembrane region" description="Helical" evidence="6">
    <location>
        <begin position="163"/>
        <end position="184"/>
    </location>
</feature>
<evidence type="ECO:0000313" key="9">
    <source>
        <dbReference type="Proteomes" id="UP000009081"/>
    </source>
</evidence>
<dbReference type="STRING" id="272630.MexAM1_META1p4635"/>
<evidence type="ECO:0000256" key="3">
    <source>
        <dbReference type="ARBA" id="ARBA00022692"/>
    </source>
</evidence>
<keyword evidence="3 6" id="KW-0812">Transmembrane</keyword>
<feature type="domain" description="RDD" evidence="7">
    <location>
        <begin position="70"/>
        <end position="196"/>
    </location>
</feature>
<evidence type="ECO:0000259" key="7">
    <source>
        <dbReference type="Pfam" id="PF06271"/>
    </source>
</evidence>
<keyword evidence="4 6" id="KW-1133">Transmembrane helix</keyword>
<dbReference type="KEGG" id="mea:Mex_1p4635"/>
<keyword evidence="2" id="KW-1003">Cell membrane</keyword>
<dbReference type="Pfam" id="PF06271">
    <property type="entry name" value="RDD"/>
    <property type="match status" value="1"/>
</dbReference>
<evidence type="ECO:0000256" key="1">
    <source>
        <dbReference type="ARBA" id="ARBA00004651"/>
    </source>
</evidence>
<feature type="transmembrane region" description="Helical" evidence="6">
    <location>
        <begin position="79"/>
        <end position="101"/>
    </location>
</feature>
<comment type="subcellular location">
    <subcellularLocation>
        <location evidence="1">Cell membrane</location>
        <topology evidence="1">Multi-pass membrane protein</topology>
    </subcellularLocation>
</comment>
<dbReference type="PANTHER" id="PTHR36115">
    <property type="entry name" value="PROLINE-RICH ANTIGEN HOMOLOG-RELATED"/>
    <property type="match status" value="1"/>
</dbReference>
<keyword evidence="5 6" id="KW-0472">Membrane</keyword>
<gene>
    <name evidence="8" type="ordered locus">MexAM1_META1p4635</name>
</gene>
<protein>
    <recommendedName>
        <fullName evidence="7">RDD domain-containing protein</fullName>
    </recommendedName>
</protein>
<evidence type="ECO:0000256" key="4">
    <source>
        <dbReference type="ARBA" id="ARBA00022989"/>
    </source>
</evidence>
<organism evidence="8 9">
    <name type="scientific">Methylorubrum extorquens (strain ATCC 14718 / DSM 1338 / JCM 2805 / NCIMB 9133 / AM1)</name>
    <name type="common">Methylobacterium extorquens</name>
    <dbReference type="NCBI Taxonomy" id="272630"/>
    <lineage>
        <taxon>Bacteria</taxon>
        <taxon>Pseudomonadati</taxon>
        <taxon>Pseudomonadota</taxon>
        <taxon>Alphaproteobacteria</taxon>
        <taxon>Hyphomicrobiales</taxon>
        <taxon>Methylobacteriaceae</taxon>
        <taxon>Methylorubrum</taxon>
    </lineage>
</organism>
<dbReference type="HOGENOM" id="CLU_116272_0_0_5"/>
<evidence type="ECO:0000313" key="8">
    <source>
        <dbReference type="EMBL" id="ACS42264.1"/>
    </source>
</evidence>
<dbReference type="Proteomes" id="UP000009081">
    <property type="component" value="Chromosome"/>
</dbReference>
<accession>C5AQZ1</accession>
<dbReference type="PANTHER" id="PTHR36115:SF6">
    <property type="entry name" value="PROLINE-RICH ANTIGEN HOMOLOG"/>
    <property type="match status" value="1"/>
</dbReference>